<dbReference type="Proteomes" id="UP000314294">
    <property type="component" value="Unassembled WGS sequence"/>
</dbReference>
<evidence type="ECO:0000313" key="1">
    <source>
        <dbReference type="EMBL" id="TNN48713.1"/>
    </source>
</evidence>
<accession>A0A4Z2G720</accession>
<organism evidence="1 2">
    <name type="scientific">Liparis tanakae</name>
    <name type="common">Tanaka's snailfish</name>
    <dbReference type="NCBI Taxonomy" id="230148"/>
    <lineage>
        <taxon>Eukaryota</taxon>
        <taxon>Metazoa</taxon>
        <taxon>Chordata</taxon>
        <taxon>Craniata</taxon>
        <taxon>Vertebrata</taxon>
        <taxon>Euteleostomi</taxon>
        <taxon>Actinopterygii</taxon>
        <taxon>Neopterygii</taxon>
        <taxon>Teleostei</taxon>
        <taxon>Neoteleostei</taxon>
        <taxon>Acanthomorphata</taxon>
        <taxon>Eupercaria</taxon>
        <taxon>Perciformes</taxon>
        <taxon>Cottioidei</taxon>
        <taxon>Cottales</taxon>
        <taxon>Liparidae</taxon>
        <taxon>Liparis</taxon>
    </lineage>
</organism>
<sequence>MDTGSFKCIWLAAVMGPHGSRGADSLTCRCLRPTRASNLVVTWGGGGGGGGGREEGGRGV</sequence>
<evidence type="ECO:0000313" key="2">
    <source>
        <dbReference type="Proteomes" id="UP000314294"/>
    </source>
</evidence>
<gene>
    <name evidence="1" type="ORF">EYF80_041081</name>
</gene>
<dbReference type="EMBL" id="SRLO01000684">
    <property type="protein sequence ID" value="TNN48713.1"/>
    <property type="molecule type" value="Genomic_DNA"/>
</dbReference>
<reference evidence="1 2" key="1">
    <citation type="submission" date="2019-03" db="EMBL/GenBank/DDBJ databases">
        <title>First draft genome of Liparis tanakae, snailfish: a comprehensive survey of snailfish specific genes.</title>
        <authorList>
            <person name="Kim W."/>
            <person name="Song I."/>
            <person name="Jeong J.-H."/>
            <person name="Kim D."/>
            <person name="Kim S."/>
            <person name="Ryu S."/>
            <person name="Song J.Y."/>
            <person name="Lee S.K."/>
        </authorList>
    </citation>
    <scope>NUCLEOTIDE SEQUENCE [LARGE SCALE GENOMIC DNA]</scope>
    <source>
        <tissue evidence="1">Muscle</tissue>
    </source>
</reference>
<name>A0A4Z2G720_9TELE</name>
<comment type="caution">
    <text evidence="1">The sequence shown here is derived from an EMBL/GenBank/DDBJ whole genome shotgun (WGS) entry which is preliminary data.</text>
</comment>
<dbReference type="AlphaFoldDB" id="A0A4Z2G720"/>
<proteinExistence type="predicted"/>
<keyword evidence="2" id="KW-1185">Reference proteome</keyword>
<protein>
    <submittedName>
        <fullName evidence="1">Uncharacterized protein</fullName>
    </submittedName>
</protein>